<evidence type="ECO:0000313" key="2">
    <source>
        <dbReference type="EMBL" id="WCE71085.1"/>
    </source>
</evidence>
<dbReference type="InterPro" id="IPR008807">
    <property type="entry name" value="ROS_MUCR"/>
</dbReference>
<evidence type="ECO:0000313" key="5">
    <source>
        <dbReference type="Proteomes" id="UP001326567"/>
    </source>
</evidence>
<dbReference type="Gene3D" id="1.10.10.1550">
    <property type="entry name" value="ROS/MUCR transcriptional regulator protein"/>
    <property type="match status" value="1"/>
</dbReference>
<dbReference type="AlphaFoldDB" id="A0AAX3LR80"/>
<dbReference type="GO" id="GO:0006355">
    <property type="term" value="P:regulation of DNA-templated transcription"/>
    <property type="evidence" value="ECO:0007669"/>
    <property type="project" value="InterPro"/>
</dbReference>
<dbReference type="EMBL" id="CP139725">
    <property type="protein sequence ID" value="WPZ22490.1"/>
    <property type="molecule type" value="Genomic_DNA"/>
</dbReference>
<dbReference type="Proteomes" id="UP001326567">
    <property type="component" value="Chromosome"/>
</dbReference>
<name>A0AAX3LR80_9RHOB</name>
<reference evidence="2" key="1">
    <citation type="submission" date="2023-01" db="EMBL/GenBank/DDBJ databases">
        <title>Comparative genomic analysis of cold water coral derived Sulfitobacter faviae: insights into their metabolism and habitat adaptation.</title>
        <authorList>
            <person name="Guo Y."/>
            <person name="Lin S."/>
            <person name="Huang Z."/>
            <person name="Tang K."/>
            <person name="Wang X."/>
        </authorList>
    </citation>
    <scope>NUCLEOTIDE SEQUENCE</scope>
    <source>
        <strain evidence="2">SCSIO W_1865</strain>
    </source>
</reference>
<evidence type="ECO:0000256" key="1">
    <source>
        <dbReference type="ARBA" id="ARBA00007031"/>
    </source>
</evidence>
<dbReference type="GO" id="GO:0003677">
    <property type="term" value="F:DNA binding"/>
    <property type="evidence" value="ECO:0007669"/>
    <property type="project" value="InterPro"/>
</dbReference>
<dbReference type="GO" id="GO:0008270">
    <property type="term" value="F:zinc ion binding"/>
    <property type="evidence" value="ECO:0007669"/>
    <property type="project" value="InterPro"/>
</dbReference>
<evidence type="ECO:0000313" key="3">
    <source>
        <dbReference type="EMBL" id="WPZ22490.1"/>
    </source>
</evidence>
<protein>
    <submittedName>
        <fullName evidence="2">MucR family transcriptional regulator</fullName>
    </submittedName>
</protein>
<accession>A0AAX3LR80</accession>
<reference evidence="3 5" key="2">
    <citation type="submission" date="2023-11" db="EMBL/GenBank/DDBJ databases">
        <title>From the Deep-Sea to the Surface: Bacterial Genomes Isolated from the Moytirra Hydrothermal Vent Plume.</title>
        <authorList>
            <person name="Major S.R."/>
        </authorList>
    </citation>
    <scope>NUCLEOTIDE SEQUENCE [LARGE SCALE GENOMIC DNA]</scope>
    <source>
        <strain evidence="3 5">OXR-9</strain>
    </source>
</reference>
<keyword evidence="5" id="KW-1185">Reference proteome</keyword>
<gene>
    <name evidence="2" type="ORF">PL336_04370</name>
    <name evidence="3" type="ORF">T7987_04400</name>
</gene>
<dbReference type="Pfam" id="PF05443">
    <property type="entry name" value="ROS_MUCR"/>
    <property type="match status" value="1"/>
</dbReference>
<dbReference type="InterPro" id="IPR041920">
    <property type="entry name" value="ROS/MUCR_sf"/>
</dbReference>
<dbReference type="Proteomes" id="UP001210770">
    <property type="component" value="Chromosome"/>
</dbReference>
<evidence type="ECO:0000313" key="4">
    <source>
        <dbReference type="Proteomes" id="UP001210770"/>
    </source>
</evidence>
<dbReference type="RefSeq" id="WP_067262409.1">
    <property type="nucleotide sequence ID" value="NZ_CP116423.1"/>
</dbReference>
<sequence>MPNVPPKQNLSDTAIATIVSGFASRSDVTIDDILTLVERLRATPAEAPATALANIPAAAVAPVAPKAQGMTAAPGEQPMTEDTIFCLCCGKGFKMLKRHLGAEHGLTEAEYRVMFNLPADTPLVAPSYSKRKAEYAKRAGLGKYSRDKSDNNAELS</sequence>
<proteinExistence type="inferred from homology"/>
<comment type="similarity">
    <text evidence="1">Belongs to the ros/MucR family.</text>
</comment>
<dbReference type="EMBL" id="CP116423">
    <property type="protein sequence ID" value="WCE71085.1"/>
    <property type="molecule type" value="Genomic_DNA"/>
</dbReference>
<organism evidence="2 4">
    <name type="scientific">Sulfitobacter faviae</name>
    <dbReference type="NCBI Taxonomy" id="1775881"/>
    <lineage>
        <taxon>Bacteria</taxon>
        <taxon>Pseudomonadati</taxon>
        <taxon>Pseudomonadota</taxon>
        <taxon>Alphaproteobacteria</taxon>
        <taxon>Rhodobacterales</taxon>
        <taxon>Roseobacteraceae</taxon>
        <taxon>Sulfitobacter</taxon>
    </lineage>
</organism>